<evidence type="ECO:0000256" key="3">
    <source>
        <dbReference type="ARBA" id="ARBA00023163"/>
    </source>
</evidence>
<keyword evidence="1" id="KW-0805">Transcription regulation</keyword>
<name>A0ABV9AN42_9ACTN</name>
<dbReference type="PANTHER" id="PTHR44688">
    <property type="entry name" value="DNA-BINDING TRANSCRIPTIONAL ACTIVATOR DEVR_DOSR"/>
    <property type="match status" value="1"/>
</dbReference>
<dbReference type="InterPro" id="IPR016032">
    <property type="entry name" value="Sig_transdc_resp-reg_C-effctor"/>
</dbReference>
<keyword evidence="6" id="KW-1185">Reference proteome</keyword>
<dbReference type="Gene3D" id="3.40.50.2300">
    <property type="match status" value="1"/>
</dbReference>
<dbReference type="InterPro" id="IPR000792">
    <property type="entry name" value="Tscrpt_reg_LuxR_C"/>
</dbReference>
<dbReference type="RefSeq" id="WP_381171554.1">
    <property type="nucleotide sequence ID" value="NZ_JBHSFK010000008.1"/>
</dbReference>
<dbReference type="PANTHER" id="PTHR44688:SF16">
    <property type="entry name" value="DNA-BINDING TRANSCRIPTIONAL ACTIVATOR DEVR_DOSR"/>
    <property type="match status" value="1"/>
</dbReference>
<dbReference type="Pfam" id="PF00196">
    <property type="entry name" value="GerE"/>
    <property type="match status" value="1"/>
</dbReference>
<organism evidence="5 6">
    <name type="scientific">Streptomyces vulcanius</name>
    <dbReference type="NCBI Taxonomy" id="1441876"/>
    <lineage>
        <taxon>Bacteria</taxon>
        <taxon>Bacillati</taxon>
        <taxon>Actinomycetota</taxon>
        <taxon>Actinomycetes</taxon>
        <taxon>Kitasatosporales</taxon>
        <taxon>Streptomycetaceae</taxon>
        <taxon>Streptomyces</taxon>
    </lineage>
</organism>
<dbReference type="EMBL" id="JBHSFK010000008">
    <property type="protein sequence ID" value="MFC4500619.1"/>
    <property type="molecule type" value="Genomic_DNA"/>
</dbReference>
<reference evidence="6" key="1">
    <citation type="journal article" date="2019" name="Int. J. Syst. Evol. Microbiol.">
        <title>The Global Catalogue of Microorganisms (GCM) 10K type strain sequencing project: providing services to taxonomists for standard genome sequencing and annotation.</title>
        <authorList>
            <consortium name="The Broad Institute Genomics Platform"/>
            <consortium name="The Broad Institute Genome Sequencing Center for Infectious Disease"/>
            <person name="Wu L."/>
            <person name="Ma J."/>
        </authorList>
    </citation>
    <scope>NUCLEOTIDE SEQUENCE [LARGE SCALE GENOMIC DNA]</scope>
    <source>
        <strain evidence="6">CGMCC 4.7177</strain>
    </source>
</reference>
<dbReference type="PROSITE" id="PS50043">
    <property type="entry name" value="HTH_LUXR_2"/>
    <property type="match status" value="1"/>
</dbReference>
<accession>A0ABV9AN42</accession>
<evidence type="ECO:0000256" key="1">
    <source>
        <dbReference type="ARBA" id="ARBA00023015"/>
    </source>
</evidence>
<keyword evidence="2" id="KW-0238">DNA-binding</keyword>
<protein>
    <submittedName>
        <fullName evidence="5">LuxR C-terminal-related transcriptional regulator</fullName>
    </submittedName>
</protein>
<sequence>MPGDGAPVRRPSVVLLADDPLVRQGATAYLDAHEQVELLPTDHVEQADIAVLIVDEVTGETMSGLCAISRRTDGVTRIVLVADDVSDEQLTLAVGYGVVILLRRSEASFSQIVSAVADGHRGRSELPPAVVGRLASLMRGLQREDGLPQGLCPASLAPRELDVLRLLAEGLDTAEIAGKLSYSERSIKSIIHDLTKRLGLRNRTHAVTYAMRAGLL</sequence>
<dbReference type="CDD" id="cd06170">
    <property type="entry name" value="LuxR_C_like"/>
    <property type="match status" value="1"/>
</dbReference>
<dbReference type="SMART" id="SM00421">
    <property type="entry name" value="HTH_LUXR"/>
    <property type="match status" value="1"/>
</dbReference>
<dbReference type="PRINTS" id="PR00038">
    <property type="entry name" value="HTHLUXR"/>
</dbReference>
<evidence type="ECO:0000313" key="5">
    <source>
        <dbReference type="EMBL" id="MFC4500619.1"/>
    </source>
</evidence>
<dbReference type="SUPFAM" id="SSF46894">
    <property type="entry name" value="C-terminal effector domain of the bipartite response regulators"/>
    <property type="match status" value="1"/>
</dbReference>
<keyword evidence="3" id="KW-0804">Transcription</keyword>
<evidence type="ECO:0000256" key="2">
    <source>
        <dbReference type="ARBA" id="ARBA00023125"/>
    </source>
</evidence>
<evidence type="ECO:0000259" key="4">
    <source>
        <dbReference type="PROSITE" id="PS50043"/>
    </source>
</evidence>
<feature type="domain" description="HTH luxR-type" evidence="4">
    <location>
        <begin position="153"/>
        <end position="214"/>
    </location>
</feature>
<gene>
    <name evidence="5" type="ORF">ACFPIH_13965</name>
</gene>
<dbReference type="Proteomes" id="UP001595839">
    <property type="component" value="Unassembled WGS sequence"/>
</dbReference>
<evidence type="ECO:0000313" key="6">
    <source>
        <dbReference type="Proteomes" id="UP001595839"/>
    </source>
</evidence>
<proteinExistence type="predicted"/>
<comment type="caution">
    <text evidence="5">The sequence shown here is derived from an EMBL/GenBank/DDBJ whole genome shotgun (WGS) entry which is preliminary data.</text>
</comment>